<feature type="compositionally biased region" description="Polar residues" evidence="1">
    <location>
        <begin position="55"/>
        <end position="67"/>
    </location>
</feature>
<dbReference type="EMBL" id="JXTC01000037">
    <property type="protein sequence ID" value="PON96573.1"/>
    <property type="molecule type" value="Genomic_DNA"/>
</dbReference>
<dbReference type="OrthoDB" id="10286648at2759"/>
<accession>A0A2P5FFJ9</accession>
<keyword evidence="3" id="KW-1185">Reference proteome</keyword>
<evidence type="ECO:0000313" key="3">
    <source>
        <dbReference type="Proteomes" id="UP000237000"/>
    </source>
</evidence>
<dbReference type="InParanoid" id="A0A2P5FFJ9"/>
<organism evidence="2 3">
    <name type="scientific">Trema orientale</name>
    <name type="common">Charcoal tree</name>
    <name type="synonym">Celtis orientalis</name>
    <dbReference type="NCBI Taxonomy" id="63057"/>
    <lineage>
        <taxon>Eukaryota</taxon>
        <taxon>Viridiplantae</taxon>
        <taxon>Streptophyta</taxon>
        <taxon>Embryophyta</taxon>
        <taxon>Tracheophyta</taxon>
        <taxon>Spermatophyta</taxon>
        <taxon>Magnoliopsida</taxon>
        <taxon>eudicotyledons</taxon>
        <taxon>Gunneridae</taxon>
        <taxon>Pentapetalae</taxon>
        <taxon>rosids</taxon>
        <taxon>fabids</taxon>
        <taxon>Rosales</taxon>
        <taxon>Cannabaceae</taxon>
        <taxon>Trema</taxon>
    </lineage>
</organism>
<protein>
    <submittedName>
        <fullName evidence="2">Uncharacterized protein</fullName>
    </submittedName>
</protein>
<sequence>MVTSNCGWGNGMGNRVITNTTYLALLYQPYTKCPNIILQHNPLQISEHASDQHDTQTAATRYDNTIL</sequence>
<gene>
    <name evidence="2" type="ORF">TorRG33x02_075540</name>
</gene>
<proteinExistence type="predicted"/>
<feature type="region of interest" description="Disordered" evidence="1">
    <location>
        <begin position="48"/>
        <end position="67"/>
    </location>
</feature>
<evidence type="ECO:0000313" key="2">
    <source>
        <dbReference type="EMBL" id="PON96573.1"/>
    </source>
</evidence>
<reference evidence="3" key="1">
    <citation type="submission" date="2016-06" db="EMBL/GenBank/DDBJ databases">
        <title>Parallel loss of symbiosis genes in relatives of nitrogen-fixing non-legume Parasponia.</title>
        <authorList>
            <person name="Van Velzen R."/>
            <person name="Holmer R."/>
            <person name="Bu F."/>
            <person name="Rutten L."/>
            <person name="Van Zeijl A."/>
            <person name="Liu W."/>
            <person name="Santuari L."/>
            <person name="Cao Q."/>
            <person name="Sharma T."/>
            <person name="Shen D."/>
            <person name="Roswanjaya Y."/>
            <person name="Wardhani T."/>
            <person name="Kalhor M.S."/>
            <person name="Jansen J."/>
            <person name="Van den Hoogen J."/>
            <person name="Gungor B."/>
            <person name="Hartog M."/>
            <person name="Hontelez J."/>
            <person name="Verver J."/>
            <person name="Yang W.-C."/>
            <person name="Schijlen E."/>
            <person name="Repin R."/>
            <person name="Schilthuizen M."/>
            <person name="Schranz E."/>
            <person name="Heidstra R."/>
            <person name="Miyata K."/>
            <person name="Fedorova E."/>
            <person name="Kohlen W."/>
            <person name="Bisseling T."/>
            <person name="Smit S."/>
            <person name="Geurts R."/>
        </authorList>
    </citation>
    <scope>NUCLEOTIDE SEQUENCE [LARGE SCALE GENOMIC DNA]</scope>
    <source>
        <strain evidence="3">cv. RG33-2</strain>
    </source>
</reference>
<dbReference type="Proteomes" id="UP000237000">
    <property type="component" value="Unassembled WGS sequence"/>
</dbReference>
<comment type="caution">
    <text evidence="2">The sequence shown here is derived from an EMBL/GenBank/DDBJ whole genome shotgun (WGS) entry which is preliminary data.</text>
</comment>
<dbReference type="AlphaFoldDB" id="A0A2P5FFJ9"/>
<evidence type="ECO:0000256" key="1">
    <source>
        <dbReference type="SAM" id="MobiDB-lite"/>
    </source>
</evidence>
<name>A0A2P5FFJ9_TREOI</name>